<reference evidence="1 2" key="1">
    <citation type="submission" date="2012-03" db="EMBL/GenBank/DDBJ databases">
        <title>The Genome Sequence of Bartonella washoensis Sb944nv.</title>
        <authorList>
            <consortium name="The Broad Institute Genome Sequencing Platform"/>
            <consortium name="The Broad Institute Genome Sequencing Center for Infectious Disease"/>
            <person name="Feldgarden M."/>
            <person name="Kirby J."/>
            <person name="Kosoy M."/>
            <person name="Birtles R."/>
            <person name="Probert W.S."/>
            <person name="Chiaraviglio L."/>
            <person name="Young S.K."/>
            <person name="Zeng Q."/>
            <person name="Gargeya S."/>
            <person name="Fitzgerald M."/>
            <person name="Haas B."/>
            <person name="Abouelleil A."/>
            <person name="Alvarado L."/>
            <person name="Arachchi H.M."/>
            <person name="Berlin A."/>
            <person name="Chapman S.B."/>
            <person name="Gearin G."/>
            <person name="Goldberg J."/>
            <person name="Griggs A."/>
            <person name="Gujja S."/>
            <person name="Hansen M."/>
            <person name="Heiman D."/>
            <person name="Howarth C."/>
            <person name="Larimer J."/>
            <person name="Lui A."/>
            <person name="MacDonald P.J.P."/>
            <person name="McCowen C."/>
            <person name="Montmayeur A."/>
            <person name="Murphy C."/>
            <person name="Neiman D."/>
            <person name="Pearson M."/>
            <person name="Priest M."/>
            <person name="Roberts A."/>
            <person name="Saif S."/>
            <person name="Shea T."/>
            <person name="Sisk P."/>
            <person name="Stolte C."/>
            <person name="Sykes S."/>
            <person name="Wortman J."/>
            <person name="Nusbaum C."/>
            <person name="Birren B."/>
        </authorList>
    </citation>
    <scope>NUCLEOTIDE SEQUENCE [LARGE SCALE GENOMIC DNA]</scope>
    <source>
        <strain evidence="1 2">Sb944nv</strain>
    </source>
</reference>
<evidence type="ECO:0000313" key="1">
    <source>
        <dbReference type="EMBL" id="EJF78903.1"/>
    </source>
</evidence>
<dbReference type="EMBL" id="AILU01000032">
    <property type="protein sequence ID" value="EJF78903.1"/>
    <property type="molecule type" value="Genomic_DNA"/>
</dbReference>
<evidence type="ECO:0000313" key="2">
    <source>
        <dbReference type="Proteomes" id="UP000008947"/>
    </source>
</evidence>
<dbReference type="HOGENOM" id="CLU_3402269_0_0_5"/>
<dbReference type="Proteomes" id="UP000008947">
    <property type="component" value="Unassembled WGS sequence"/>
</dbReference>
<gene>
    <name evidence="1" type="ORF">MCQ_00944</name>
</gene>
<organism evidence="1 2">
    <name type="scientific">Candidatus Bartonella washoeensis Sb944nv</name>
    <dbReference type="NCBI Taxonomy" id="1094563"/>
    <lineage>
        <taxon>Bacteria</taxon>
        <taxon>Pseudomonadati</taxon>
        <taxon>Pseudomonadota</taxon>
        <taxon>Alphaproteobacteria</taxon>
        <taxon>Hyphomicrobiales</taxon>
        <taxon>Bartonellaceae</taxon>
        <taxon>Bartonella</taxon>
    </lineage>
</organism>
<name>J0YV40_9HYPH</name>
<sequence>MAPRAGGSSFFKQNQCDNKILGQFIGIVFF</sequence>
<proteinExistence type="predicted"/>
<dbReference type="AlphaFoldDB" id="J0YV40"/>
<accession>J0YV40</accession>
<comment type="caution">
    <text evidence="1">The sequence shown here is derived from an EMBL/GenBank/DDBJ whole genome shotgun (WGS) entry which is preliminary data.</text>
</comment>
<keyword evidence="2" id="KW-1185">Reference proteome</keyword>
<protein>
    <submittedName>
        <fullName evidence="1">Uncharacterized protein</fullName>
    </submittedName>
</protein>